<evidence type="ECO:0008006" key="3">
    <source>
        <dbReference type="Google" id="ProtNLM"/>
    </source>
</evidence>
<evidence type="ECO:0000313" key="2">
    <source>
        <dbReference type="Proteomes" id="UP001597040"/>
    </source>
</evidence>
<organism evidence="1 2">
    <name type="scientific">Virgibacillus byunsanensis</name>
    <dbReference type="NCBI Taxonomy" id="570945"/>
    <lineage>
        <taxon>Bacteria</taxon>
        <taxon>Bacillati</taxon>
        <taxon>Bacillota</taxon>
        <taxon>Bacilli</taxon>
        <taxon>Bacillales</taxon>
        <taxon>Bacillaceae</taxon>
        <taxon>Virgibacillus</taxon>
    </lineage>
</organism>
<dbReference type="EMBL" id="JBHTKJ010000006">
    <property type="protein sequence ID" value="MFD1037131.1"/>
    <property type="molecule type" value="Genomic_DNA"/>
</dbReference>
<name>A0ABW3LFF9_9BACI</name>
<accession>A0ABW3LFF9</accession>
<protein>
    <recommendedName>
        <fullName evidence="3">LXG domain-containing protein</fullName>
    </recommendedName>
</protein>
<gene>
    <name evidence="1" type="ORF">ACFQ3N_01640</name>
</gene>
<evidence type="ECO:0000313" key="1">
    <source>
        <dbReference type="EMBL" id="MFD1037131.1"/>
    </source>
</evidence>
<proteinExistence type="predicted"/>
<comment type="caution">
    <text evidence="1">The sequence shown here is derived from an EMBL/GenBank/DDBJ whole genome shotgun (WGS) entry which is preliminary data.</text>
</comment>
<keyword evidence="2" id="KW-1185">Reference proteome</keyword>
<dbReference type="RefSeq" id="WP_390358944.1">
    <property type="nucleotide sequence ID" value="NZ_JBHTKJ010000006.1"/>
</dbReference>
<dbReference type="Proteomes" id="UP001597040">
    <property type="component" value="Unassembled WGS sequence"/>
</dbReference>
<sequence length="86" mass="9822">MTELNDFMYELNGFASQSHILKDKYDKLTDSEKKMVMNLADSKQTTPPELFQQVITWMEAMHEQLGSELLPPLTTLTGCLKWGLLG</sequence>
<reference evidence="2" key="1">
    <citation type="journal article" date="2019" name="Int. J. Syst. Evol. Microbiol.">
        <title>The Global Catalogue of Microorganisms (GCM) 10K type strain sequencing project: providing services to taxonomists for standard genome sequencing and annotation.</title>
        <authorList>
            <consortium name="The Broad Institute Genomics Platform"/>
            <consortium name="The Broad Institute Genome Sequencing Center for Infectious Disease"/>
            <person name="Wu L."/>
            <person name="Ma J."/>
        </authorList>
    </citation>
    <scope>NUCLEOTIDE SEQUENCE [LARGE SCALE GENOMIC DNA]</scope>
    <source>
        <strain evidence="2">CCUG 56754</strain>
    </source>
</reference>